<feature type="region of interest" description="Disordered" evidence="8">
    <location>
        <begin position="1"/>
        <end position="28"/>
    </location>
</feature>
<dbReference type="InterPro" id="IPR014776">
    <property type="entry name" value="4pyrrole_Mease_sub2"/>
</dbReference>
<evidence type="ECO:0000256" key="2">
    <source>
        <dbReference type="ARBA" id="ARBA00005879"/>
    </source>
</evidence>
<dbReference type="GO" id="GO:0032259">
    <property type="term" value="P:methylation"/>
    <property type="evidence" value="ECO:0007669"/>
    <property type="project" value="UniProtKB-KW"/>
</dbReference>
<dbReference type="InterPro" id="IPR035996">
    <property type="entry name" value="4pyrrol_Methylase_sf"/>
</dbReference>
<dbReference type="Gene3D" id="3.40.1010.10">
    <property type="entry name" value="Cobalt-precorrin-4 Transmethylase, Domain 1"/>
    <property type="match status" value="1"/>
</dbReference>
<comment type="similarity">
    <text evidence="2 7">Belongs to the precorrin methyltransferase family.</text>
</comment>
<evidence type="ECO:0000313" key="11">
    <source>
        <dbReference type="Proteomes" id="UP001596060"/>
    </source>
</evidence>
<keyword evidence="5 10" id="KW-0808">Transferase</keyword>
<comment type="caution">
    <text evidence="10">The sequence shown here is derived from an EMBL/GenBank/DDBJ whole genome shotgun (WGS) entry which is preliminary data.</text>
</comment>
<comment type="pathway">
    <text evidence="1">Cofactor biosynthesis; adenosylcobalamin biosynthesis.</text>
</comment>
<dbReference type="Gene3D" id="3.30.950.10">
    <property type="entry name" value="Methyltransferase, Cobalt-precorrin-4 Transmethylase, Domain 2"/>
    <property type="match status" value="1"/>
</dbReference>
<organism evidence="10 11">
    <name type="scientific">Bosea massiliensis</name>
    <dbReference type="NCBI Taxonomy" id="151419"/>
    <lineage>
        <taxon>Bacteria</taxon>
        <taxon>Pseudomonadati</taxon>
        <taxon>Pseudomonadota</taxon>
        <taxon>Alphaproteobacteria</taxon>
        <taxon>Hyphomicrobiales</taxon>
        <taxon>Boseaceae</taxon>
        <taxon>Bosea</taxon>
    </lineage>
</organism>
<dbReference type="NCBIfam" id="NF004647">
    <property type="entry name" value="PRK05990.1"/>
    <property type="match status" value="1"/>
</dbReference>
<evidence type="ECO:0000259" key="9">
    <source>
        <dbReference type="Pfam" id="PF00590"/>
    </source>
</evidence>
<dbReference type="PANTHER" id="PTHR43467">
    <property type="entry name" value="COBALT-PRECORRIN-2 C(20)-METHYLTRANSFERASE"/>
    <property type="match status" value="1"/>
</dbReference>
<dbReference type="PANTHER" id="PTHR43467:SF2">
    <property type="entry name" value="COBALT-PRECORRIN-2 C(20)-METHYLTRANSFERASE"/>
    <property type="match status" value="1"/>
</dbReference>
<dbReference type="InterPro" id="IPR014777">
    <property type="entry name" value="4pyrrole_Mease_sub1"/>
</dbReference>
<dbReference type="InterPro" id="IPR012382">
    <property type="entry name" value="CobI/CbiL"/>
</dbReference>
<name>A0ABW0P8V1_9HYPH</name>
<dbReference type="PIRSF" id="PIRSF036427">
    <property type="entry name" value="Precrrn-2_mtase"/>
    <property type="match status" value="1"/>
</dbReference>
<dbReference type="InterPro" id="IPR000878">
    <property type="entry name" value="4pyrrol_Mease"/>
</dbReference>
<evidence type="ECO:0000256" key="8">
    <source>
        <dbReference type="SAM" id="MobiDB-lite"/>
    </source>
</evidence>
<dbReference type="Proteomes" id="UP001596060">
    <property type="component" value="Unassembled WGS sequence"/>
</dbReference>
<evidence type="ECO:0000256" key="6">
    <source>
        <dbReference type="ARBA" id="ARBA00022691"/>
    </source>
</evidence>
<evidence type="ECO:0000256" key="7">
    <source>
        <dbReference type="PIRNR" id="PIRNR036427"/>
    </source>
</evidence>
<feature type="domain" description="Tetrapyrrole methylase" evidence="9">
    <location>
        <begin position="39"/>
        <end position="253"/>
    </location>
</feature>
<dbReference type="RefSeq" id="WP_082735377.1">
    <property type="nucleotide sequence ID" value="NZ_JBHSLU010000082.1"/>
</dbReference>
<dbReference type="CDD" id="cd11645">
    <property type="entry name" value="Precorrin_2_C20_MT"/>
    <property type="match status" value="1"/>
</dbReference>
<accession>A0ABW0P8V1</accession>
<dbReference type="EMBL" id="JBHSLU010000082">
    <property type="protein sequence ID" value="MFC5508187.1"/>
    <property type="molecule type" value="Genomic_DNA"/>
</dbReference>
<dbReference type="PROSITE" id="PS00839">
    <property type="entry name" value="SUMT_1"/>
    <property type="match status" value="1"/>
</dbReference>
<sequence length="276" mass="30194">MGGAAARRWRQPPSTRWRKRRSEPVSFEPARKPLGQTLLFGVGLGPGDPDYMTVRARDIILSADRLVHFCKRGRRGHARITADAVVGQDAAREIELAFPVTIEVPVEDEGYSGPITQFYDDSAALLAAEMEAGRSVAVLCDGDPFFYGSFMHLWRRLSHRFPTEVVPGVTGMAGAWTRANAPITWGDDILTVLPGTLPEAELVRRLADTDAAVIMKLGRNLPKVRRALGATGLIGRAIYVEQATMAGQAIIRLSERGDAEAPYFSMVLVPGEGRRL</sequence>
<dbReference type="NCBIfam" id="TIGR01467">
    <property type="entry name" value="cobI_cbiL"/>
    <property type="match status" value="1"/>
</dbReference>
<gene>
    <name evidence="10" type="ORF">ACFPN9_23375</name>
</gene>
<dbReference type="GO" id="GO:0030788">
    <property type="term" value="F:precorrin-2 C20-methyltransferase activity"/>
    <property type="evidence" value="ECO:0007669"/>
    <property type="project" value="UniProtKB-EC"/>
</dbReference>
<evidence type="ECO:0000313" key="10">
    <source>
        <dbReference type="EMBL" id="MFC5508187.1"/>
    </source>
</evidence>
<evidence type="ECO:0000256" key="1">
    <source>
        <dbReference type="ARBA" id="ARBA00004953"/>
    </source>
</evidence>
<evidence type="ECO:0000256" key="5">
    <source>
        <dbReference type="ARBA" id="ARBA00022679"/>
    </source>
</evidence>
<dbReference type="InterPro" id="IPR003043">
    <property type="entry name" value="Uropor_MeTrfase_CS"/>
</dbReference>
<evidence type="ECO:0000256" key="3">
    <source>
        <dbReference type="ARBA" id="ARBA00022573"/>
    </source>
</evidence>
<keyword evidence="3" id="KW-0169">Cobalamin biosynthesis</keyword>
<protein>
    <submittedName>
        <fullName evidence="10">Precorrin-2 C(20)-methyltransferase</fullName>
        <ecNumber evidence="10">2.1.1.130</ecNumber>
    </submittedName>
</protein>
<keyword evidence="6" id="KW-0949">S-adenosyl-L-methionine</keyword>
<proteinExistence type="inferred from homology"/>
<keyword evidence="11" id="KW-1185">Reference proteome</keyword>
<keyword evidence="4 10" id="KW-0489">Methyltransferase</keyword>
<dbReference type="InterPro" id="IPR006364">
    <property type="entry name" value="CobI/CbiL/CobIJ_dom"/>
</dbReference>
<dbReference type="SUPFAM" id="SSF53790">
    <property type="entry name" value="Tetrapyrrole methylase"/>
    <property type="match status" value="1"/>
</dbReference>
<reference evidence="11" key="1">
    <citation type="journal article" date="2019" name="Int. J. Syst. Evol. Microbiol.">
        <title>The Global Catalogue of Microorganisms (GCM) 10K type strain sequencing project: providing services to taxonomists for standard genome sequencing and annotation.</title>
        <authorList>
            <consortium name="The Broad Institute Genomics Platform"/>
            <consortium name="The Broad Institute Genome Sequencing Center for Infectious Disease"/>
            <person name="Wu L."/>
            <person name="Ma J."/>
        </authorList>
    </citation>
    <scope>NUCLEOTIDE SEQUENCE [LARGE SCALE GENOMIC DNA]</scope>
    <source>
        <strain evidence="11">CCUG 43117</strain>
    </source>
</reference>
<dbReference type="Pfam" id="PF00590">
    <property type="entry name" value="TP_methylase"/>
    <property type="match status" value="1"/>
</dbReference>
<dbReference type="EC" id="2.1.1.130" evidence="10"/>
<evidence type="ECO:0000256" key="4">
    <source>
        <dbReference type="ARBA" id="ARBA00022603"/>
    </source>
</evidence>